<dbReference type="SMART" id="SM00710">
    <property type="entry name" value="PbH1"/>
    <property type="match status" value="5"/>
</dbReference>
<reference evidence="1 2" key="1">
    <citation type="submission" date="2023-11" db="EMBL/GenBank/DDBJ databases">
        <title>Coraliomargarita sp. nov., isolated from marine algae.</title>
        <authorList>
            <person name="Lee J.K."/>
            <person name="Baek J.H."/>
            <person name="Kim J.M."/>
            <person name="Choi D.G."/>
            <person name="Jeon C.O."/>
        </authorList>
    </citation>
    <scope>NUCLEOTIDE SEQUENCE [LARGE SCALE GENOMIC DNA]</scope>
    <source>
        <strain evidence="1 2">J2-16</strain>
    </source>
</reference>
<protein>
    <submittedName>
        <fullName evidence="1">Right-handed parallel beta-helix repeat-containing protein</fullName>
    </submittedName>
</protein>
<name>A0ABZ0RLU6_9BACT</name>
<dbReference type="SUPFAM" id="SSF51126">
    <property type="entry name" value="Pectin lyase-like"/>
    <property type="match status" value="1"/>
</dbReference>
<dbReference type="Gene3D" id="2.160.20.10">
    <property type="entry name" value="Single-stranded right-handed beta-helix, Pectin lyase-like"/>
    <property type="match status" value="2"/>
</dbReference>
<accession>A0ABZ0RLU6</accession>
<dbReference type="InterPro" id="IPR011050">
    <property type="entry name" value="Pectin_lyase_fold/virulence"/>
</dbReference>
<dbReference type="EMBL" id="CP138858">
    <property type="protein sequence ID" value="WPJ96126.1"/>
    <property type="molecule type" value="Genomic_DNA"/>
</dbReference>
<proteinExistence type="predicted"/>
<dbReference type="InterPro" id="IPR006626">
    <property type="entry name" value="PbH1"/>
</dbReference>
<keyword evidence="2" id="KW-1185">Reference proteome</keyword>
<organism evidence="1 2">
    <name type="scientific">Coraliomargarita algicola</name>
    <dbReference type="NCBI Taxonomy" id="3092156"/>
    <lineage>
        <taxon>Bacteria</taxon>
        <taxon>Pseudomonadati</taxon>
        <taxon>Verrucomicrobiota</taxon>
        <taxon>Opitutia</taxon>
        <taxon>Puniceicoccales</taxon>
        <taxon>Coraliomargaritaceae</taxon>
        <taxon>Coraliomargarita</taxon>
    </lineage>
</organism>
<dbReference type="Proteomes" id="UP001324993">
    <property type="component" value="Chromosome"/>
</dbReference>
<gene>
    <name evidence="1" type="ORF">SH580_00235</name>
</gene>
<dbReference type="InterPro" id="IPR012334">
    <property type="entry name" value="Pectin_lyas_fold"/>
</dbReference>
<dbReference type="RefSeq" id="WP_319832990.1">
    <property type="nucleotide sequence ID" value="NZ_CP138858.1"/>
</dbReference>
<evidence type="ECO:0000313" key="1">
    <source>
        <dbReference type="EMBL" id="WPJ96126.1"/>
    </source>
</evidence>
<evidence type="ECO:0000313" key="2">
    <source>
        <dbReference type="Proteomes" id="UP001324993"/>
    </source>
</evidence>
<sequence length="601" mass="65663">MSTWHTLNAAPYPAEISNWSEATKESQREAGKAVIAAIKKAATSGESEIKIPKGDYRFAETDGSNRPSFIHFRGMTNFTIDFQGSTLWFENEATGIVTSRSDHLTIKNAVLDWDPLPFTQGIITAVYPESSSFDVRIDPGYERVAPGMSASNGKLGGLRGMLFDANTRFIKAGQTGFTLSLDWNKPNDDGTYRLKYRGFYKIPITESNIEVGDAIAILKRMRRAIRIEAGSHSVMENITLYSSPFVAFASNVTSGEHGPVFRDCKIVRRPGTDRLIAGNADGFNISNSIEGPIVENCSIENIGDDFINVHGHLARVIWQDSPTEVISTRINYRGTITEPVEVEFLKRNTLESLGKRMVTSTLVKWTIEKERCLADLSRRMRSGDTTALAYGKTETLLKLQLDKPIQLEGDIIIACEKYSGANAIIRNNSMIGSLARGIRMQSPGALIENNRIAYTMGPALSLQGHAGYWGEGPYVHDVTVRNNTIVYGGLEGKNKDSAAIRIVDGDYAGRQIASNISITGNRIYQSPGAALIARGVKGLELSDNEIKAYGMAQATEDSLIGANHAIVLQNVSDLSTANNVIDDAGDFAEGALFQLDVSNKN</sequence>